<evidence type="ECO:0000256" key="2">
    <source>
        <dbReference type="ARBA" id="ARBA00002968"/>
    </source>
</evidence>
<evidence type="ECO:0000313" key="8">
    <source>
        <dbReference type="EnsemblMetazoa" id="PPA35571.1"/>
    </source>
</evidence>
<dbReference type="Pfam" id="PF01261">
    <property type="entry name" value="AP_endonuc_2"/>
    <property type="match status" value="1"/>
</dbReference>
<dbReference type="Gene3D" id="3.20.20.150">
    <property type="entry name" value="Divalent-metal-dependent TIM barrel enzymes"/>
    <property type="match status" value="1"/>
</dbReference>
<dbReference type="EnsemblMetazoa" id="PPA35571.1">
    <property type="protein sequence ID" value="PPA35571.1"/>
    <property type="gene ID" value="WBGene00273940"/>
</dbReference>
<keyword evidence="6 7" id="KW-0413">Isomerase</keyword>
<dbReference type="InterPro" id="IPR026040">
    <property type="entry name" value="HyI-like"/>
</dbReference>
<comment type="catalytic activity">
    <reaction evidence="1 7">
        <text>3-hydroxypyruvate = 2-hydroxy-3-oxopropanoate</text>
        <dbReference type="Rhea" id="RHEA:11952"/>
        <dbReference type="ChEBI" id="CHEBI:17180"/>
        <dbReference type="ChEBI" id="CHEBI:57978"/>
        <dbReference type="EC" id="5.3.1.22"/>
    </reaction>
</comment>
<dbReference type="SUPFAM" id="SSF51658">
    <property type="entry name" value="Xylose isomerase-like"/>
    <property type="match status" value="1"/>
</dbReference>
<evidence type="ECO:0000256" key="7">
    <source>
        <dbReference type="PIRNR" id="PIRNR006241"/>
    </source>
</evidence>
<proteinExistence type="inferred from homology"/>
<evidence type="ECO:0000256" key="4">
    <source>
        <dbReference type="ARBA" id="ARBA00012570"/>
    </source>
</evidence>
<evidence type="ECO:0000256" key="5">
    <source>
        <dbReference type="ARBA" id="ARBA00017985"/>
    </source>
</evidence>
<dbReference type="InterPro" id="IPR050417">
    <property type="entry name" value="Sugar_Epim/Isomerase"/>
</dbReference>
<comment type="function">
    <text evidence="2 7">Catalyzes the reversible isomerization between hydroxypyruvate and 2-hydroxy-3-oxopropanoate (also termed tartronate semialdehyde).</text>
</comment>
<evidence type="ECO:0000256" key="3">
    <source>
        <dbReference type="ARBA" id="ARBA00005962"/>
    </source>
</evidence>
<gene>
    <name evidence="8" type="primary">WBGene00273940</name>
</gene>
<organism evidence="8 9">
    <name type="scientific">Pristionchus pacificus</name>
    <name type="common">Parasitic nematode worm</name>
    <dbReference type="NCBI Taxonomy" id="54126"/>
    <lineage>
        <taxon>Eukaryota</taxon>
        <taxon>Metazoa</taxon>
        <taxon>Ecdysozoa</taxon>
        <taxon>Nematoda</taxon>
        <taxon>Chromadorea</taxon>
        <taxon>Rhabditida</taxon>
        <taxon>Rhabditina</taxon>
        <taxon>Diplogasteromorpha</taxon>
        <taxon>Diplogasteroidea</taxon>
        <taxon>Neodiplogasteridae</taxon>
        <taxon>Pristionchus</taxon>
    </lineage>
</organism>
<evidence type="ECO:0000313" key="9">
    <source>
        <dbReference type="Proteomes" id="UP000005239"/>
    </source>
</evidence>
<dbReference type="InterPro" id="IPR013022">
    <property type="entry name" value="Xyl_isomerase-like_TIM-brl"/>
</dbReference>
<dbReference type="GO" id="GO:0046487">
    <property type="term" value="P:glyoxylate metabolic process"/>
    <property type="evidence" value="ECO:0000318"/>
    <property type="project" value="GO_Central"/>
</dbReference>
<evidence type="ECO:0000256" key="6">
    <source>
        <dbReference type="ARBA" id="ARBA00023235"/>
    </source>
</evidence>
<dbReference type="PIRSF" id="PIRSF006241">
    <property type="entry name" value="HyI"/>
    <property type="match status" value="1"/>
</dbReference>
<dbReference type="PANTHER" id="PTHR43489">
    <property type="entry name" value="ISOMERASE"/>
    <property type="match status" value="1"/>
</dbReference>
<protein>
    <recommendedName>
        <fullName evidence="5 7">Putative hydroxypyruvate isomerase</fullName>
        <ecNumber evidence="4 7">5.3.1.22</ecNumber>
    </recommendedName>
</protein>
<name>A0A2A6B5L2_PRIPA</name>
<accession>A0A8R1UM88</accession>
<reference evidence="8" key="2">
    <citation type="submission" date="2022-06" db="UniProtKB">
        <authorList>
            <consortium name="EnsemblMetazoa"/>
        </authorList>
    </citation>
    <scope>IDENTIFICATION</scope>
    <source>
        <strain evidence="8">PS312</strain>
    </source>
</reference>
<dbReference type="InterPro" id="IPR036237">
    <property type="entry name" value="Xyl_isomerase-like_sf"/>
</dbReference>
<dbReference type="EC" id="5.3.1.22" evidence="4 7"/>
<dbReference type="GO" id="GO:0008903">
    <property type="term" value="F:hydroxypyruvate isomerase activity"/>
    <property type="evidence" value="ECO:0000318"/>
    <property type="project" value="GO_Central"/>
</dbReference>
<evidence type="ECO:0000256" key="1">
    <source>
        <dbReference type="ARBA" id="ARBA00000476"/>
    </source>
</evidence>
<keyword evidence="9" id="KW-1185">Reference proteome</keyword>
<dbReference type="PANTHER" id="PTHR43489:SF6">
    <property type="entry name" value="HYDROXYPYRUVATE ISOMERASE-RELATED"/>
    <property type="match status" value="1"/>
</dbReference>
<comment type="similarity">
    <text evidence="3 7">Belongs to the hyi family.</text>
</comment>
<accession>A0A2A6B5L2</accession>
<sequence>VVFSFFSRKNYFLKANFTQKMRVAANLTMMYTDVPLLSRFEKKLCRYVRAAADGFKLVEVALPYSEKAEDLKKAADYNGLKHVLINAVPGNWEGGQRGIAALSSEKNRFKESIDTSIHYAKTLQCKKVHVMAGVPTGSDLVSAATVFVVNIGYAAEKLRENGLECLIEPICPAAVPGYHLNSYEQAHEIMSVINAPNLFIQFDLFHAAQLANLSPMDVTKWKDSIGHIQVAQVPARGEPDTEGTVDYGEWFEWMKSSGKDWVIGCEYKPVTKSVEWVKKYGLDF</sequence>
<dbReference type="AlphaFoldDB" id="A0A2A6B5L2"/>
<dbReference type="Proteomes" id="UP000005239">
    <property type="component" value="Unassembled WGS sequence"/>
</dbReference>
<reference evidence="9" key="1">
    <citation type="journal article" date="2008" name="Nat. Genet.">
        <title>The Pristionchus pacificus genome provides a unique perspective on nematode lifestyle and parasitism.</title>
        <authorList>
            <person name="Dieterich C."/>
            <person name="Clifton S.W."/>
            <person name="Schuster L.N."/>
            <person name="Chinwalla A."/>
            <person name="Delehaunty K."/>
            <person name="Dinkelacker I."/>
            <person name="Fulton L."/>
            <person name="Fulton R."/>
            <person name="Godfrey J."/>
            <person name="Minx P."/>
            <person name="Mitreva M."/>
            <person name="Roeseler W."/>
            <person name="Tian H."/>
            <person name="Witte H."/>
            <person name="Yang S.P."/>
            <person name="Wilson R.K."/>
            <person name="Sommer R.J."/>
        </authorList>
    </citation>
    <scope>NUCLEOTIDE SEQUENCE [LARGE SCALE GENOMIC DNA]</scope>
    <source>
        <strain evidence="9">PS312</strain>
    </source>
</reference>